<dbReference type="PROSITE" id="PS50943">
    <property type="entry name" value="HTH_CROC1"/>
    <property type="match status" value="1"/>
</dbReference>
<accession>A0ABT7HCP4</accession>
<evidence type="ECO:0000256" key="1">
    <source>
        <dbReference type="SAM" id="MobiDB-lite"/>
    </source>
</evidence>
<dbReference type="PANTHER" id="PTHR34475">
    <property type="match status" value="1"/>
</dbReference>
<gene>
    <name evidence="4" type="ORF">QQF73_10865</name>
</gene>
<feature type="compositionally biased region" description="Acidic residues" evidence="1">
    <location>
        <begin position="181"/>
        <end position="198"/>
    </location>
</feature>
<organism evidence="4 5">
    <name type="scientific">Marinobacter albus</name>
    <dbReference type="NCBI Taxonomy" id="3030833"/>
    <lineage>
        <taxon>Bacteria</taxon>
        <taxon>Pseudomonadati</taxon>
        <taxon>Pseudomonadota</taxon>
        <taxon>Gammaproteobacteria</taxon>
        <taxon>Pseudomonadales</taxon>
        <taxon>Marinobacteraceae</taxon>
        <taxon>Marinobacter</taxon>
    </lineage>
</organism>
<dbReference type="InterPro" id="IPR010982">
    <property type="entry name" value="Lambda_DNA-bd_dom_sf"/>
</dbReference>
<dbReference type="Proteomes" id="UP001223547">
    <property type="component" value="Unassembled WGS sequence"/>
</dbReference>
<dbReference type="CDD" id="cd00093">
    <property type="entry name" value="HTH_XRE"/>
    <property type="match status" value="1"/>
</dbReference>
<dbReference type="Pfam" id="PF13413">
    <property type="entry name" value="HTH_25"/>
    <property type="match status" value="1"/>
</dbReference>
<dbReference type="EMBL" id="JASSQD010000001">
    <property type="protein sequence ID" value="MDK9558122.1"/>
    <property type="molecule type" value="Genomic_DNA"/>
</dbReference>
<keyword evidence="2" id="KW-0472">Membrane</keyword>
<reference evidence="4 5" key="1">
    <citation type="submission" date="2023-05" db="EMBL/GenBank/DDBJ databases">
        <title>Marinobacter albus sp. nov., a marine bacterium isolated from sand in a coastal intertidal zone of huludao.</title>
        <authorList>
            <person name="Deng T."/>
        </authorList>
    </citation>
    <scope>NUCLEOTIDE SEQUENCE [LARGE SCALE GENOMIC DNA]</scope>
    <source>
        <strain evidence="4 5">M216</strain>
    </source>
</reference>
<proteinExistence type="predicted"/>
<feature type="compositionally biased region" description="Polar residues" evidence="1">
    <location>
        <begin position="1"/>
        <end position="20"/>
    </location>
</feature>
<evidence type="ECO:0000313" key="4">
    <source>
        <dbReference type="EMBL" id="MDK9558122.1"/>
    </source>
</evidence>
<dbReference type="Pfam" id="PF13464">
    <property type="entry name" value="RodZ_C"/>
    <property type="match status" value="1"/>
</dbReference>
<name>A0ABT7HCP4_9GAMM</name>
<dbReference type="InterPro" id="IPR025194">
    <property type="entry name" value="RodZ-like_C"/>
</dbReference>
<dbReference type="RefSeq" id="WP_285368208.1">
    <property type="nucleotide sequence ID" value="NZ_JASSQD010000001.1"/>
</dbReference>
<protein>
    <submittedName>
        <fullName evidence="4">DUF4115 domain-containing protein</fullName>
    </submittedName>
</protein>
<dbReference type="InterPro" id="IPR050400">
    <property type="entry name" value="Bact_Cytoskel_RodZ"/>
</dbReference>
<dbReference type="PANTHER" id="PTHR34475:SF1">
    <property type="entry name" value="CYTOSKELETON PROTEIN RODZ"/>
    <property type="match status" value="1"/>
</dbReference>
<comment type="caution">
    <text evidence="4">The sequence shown here is derived from an EMBL/GenBank/DDBJ whole genome shotgun (WGS) entry which is preliminary data.</text>
</comment>
<dbReference type="SUPFAM" id="SSF47413">
    <property type="entry name" value="lambda repressor-like DNA-binding domains"/>
    <property type="match status" value="1"/>
</dbReference>
<dbReference type="InterPro" id="IPR001387">
    <property type="entry name" value="Cro/C1-type_HTH"/>
</dbReference>
<feature type="transmembrane region" description="Helical" evidence="2">
    <location>
        <begin position="119"/>
        <end position="138"/>
    </location>
</feature>
<evidence type="ECO:0000259" key="3">
    <source>
        <dbReference type="PROSITE" id="PS50943"/>
    </source>
</evidence>
<feature type="region of interest" description="Disordered" evidence="1">
    <location>
        <begin position="1"/>
        <end position="33"/>
    </location>
</feature>
<keyword evidence="5" id="KW-1185">Reference proteome</keyword>
<evidence type="ECO:0000313" key="5">
    <source>
        <dbReference type="Proteomes" id="UP001223547"/>
    </source>
</evidence>
<dbReference type="Gene3D" id="1.10.260.40">
    <property type="entry name" value="lambda repressor-like DNA-binding domains"/>
    <property type="match status" value="1"/>
</dbReference>
<evidence type="ECO:0000256" key="2">
    <source>
        <dbReference type="SAM" id="Phobius"/>
    </source>
</evidence>
<keyword evidence="2" id="KW-1133">Transmembrane helix</keyword>
<feature type="domain" description="HTH cro/C1-type" evidence="3">
    <location>
        <begin position="19"/>
        <end position="62"/>
    </location>
</feature>
<keyword evidence="2" id="KW-0812">Transmembrane</keyword>
<feature type="region of interest" description="Disordered" evidence="1">
    <location>
        <begin position="144"/>
        <end position="237"/>
    </location>
</feature>
<sequence length="343" mass="36697">MTSEETSQPTSSDPVGQQLQRAREQRGLSADDVAKAQHLRPAVIQAIEAGDYKKIDSELFLKGYVRAYAKQVGLEASDVIADLDRELEPMRQEREQEFEAHPLVDIERRRRRKRRVAKLALLLCVAGLAGYLVFAFVLPQPETVSPSGVAEKAGQEEPADNGSGNGTESAAPEIDGAAGMETEETAEPASEPEPENATDDSNGAAQVTDEVAGTQATEPLEPMAEDSVTSDRTVDPIESAPVVTQTTDPLLEDPAEPVVVTDTGRLQITFTGDCWVQVSDAAGNRLVNSLQRSGDQIDVSGEVPLRVVIGAVDAVGSISFQGEPVDMGGYPVVNNRSEFTLTI</sequence>